<evidence type="ECO:0000259" key="11">
    <source>
        <dbReference type="PROSITE" id="PS50235"/>
    </source>
</evidence>
<dbReference type="InterPro" id="IPR028889">
    <property type="entry name" value="USP"/>
</dbReference>
<evidence type="ECO:0000256" key="10">
    <source>
        <dbReference type="SAM" id="MobiDB-lite"/>
    </source>
</evidence>
<dbReference type="InterPro" id="IPR038765">
    <property type="entry name" value="Papain-like_cys_pep_sf"/>
</dbReference>
<dbReference type="Pfam" id="PF00443">
    <property type="entry name" value="UCH"/>
    <property type="match status" value="1"/>
</dbReference>
<name>A0A3F2RPE7_9STRA</name>
<dbReference type="PROSITE" id="PS50235">
    <property type="entry name" value="USP_3"/>
    <property type="match status" value="1"/>
</dbReference>
<proteinExistence type="inferred from homology"/>
<reference evidence="14 15" key="1">
    <citation type="submission" date="2018-07" db="EMBL/GenBank/DDBJ databases">
        <title>Genome sequencing of oomycete isolates from Chile give support for New Zealand origin for Phytophthora kernoviae and make available the first Nothophytophthora sp. genome.</title>
        <authorList>
            <person name="Studholme D.J."/>
            <person name="Sanfuentes E."/>
            <person name="Panda P."/>
            <person name="Hill R."/>
            <person name="Sambles C."/>
            <person name="Grant M."/>
            <person name="Williams N.M."/>
            <person name="Mcdougal R.L."/>
        </authorList>
    </citation>
    <scope>NUCLEOTIDE SEQUENCE [LARGE SCALE GENOMIC DNA]</scope>
    <source>
        <strain evidence="12">Chile6</strain>
        <strain evidence="13">Chile7</strain>
    </source>
</reference>
<dbReference type="Proteomes" id="UP000284657">
    <property type="component" value="Unassembled WGS sequence"/>
</dbReference>
<keyword evidence="9" id="KW-0472">Membrane</keyword>
<dbReference type="InterPro" id="IPR018200">
    <property type="entry name" value="USP_CS"/>
</dbReference>
<protein>
    <recommendedName>
        <fullName evidence="11">USP domain-containing protein</fullName>
    </recommendedName>
</protein>
<dbReference type="GO" id="GO:0016758">
    <property type="term" value="F:hexosyltransferase activity"/>
    <property type="evidence" value="ECO:0007669"/>
    <property type="project" value="InterPro"/>
</dbReference>
<evidence type="ECO:0000256" key="5">
    <source>
        <dbReference type="ARBA" id="ARBA00022692"/>
    </source>
</evidence>
<keyword evidence="3" id="KW-0328">Glycosyltransferase</keyword>
<accession>A0A3F2RPE7</accession>
<feature type="region of interest" description="Disordered" evidence="10">
    <location>
        <begin position="38"/>
        <end position="58"/>
    </location>
</feature>
<dbReference type="GO" id="GO:0016579">
    <property type="term" value="P:protein deubiquitination"/>
    <property type="evidence" value="ECO:0007669"/>
    <property type="project" value="InterPro"/>
</dbReference>
<evidence type="ECO:0000256" key="3">
    <source>
        <dbReference type="ARBA" id="ARBA00022676"/>
    </source>
</evidence>
<keyword evidence="6" id="KW-0735">Signal-anchor</keyword>
<keyword evidence="8" id="KW-0333">Golgi apparatus</keyword>
<dbReference type="EMBL" id="MBAD02000272">
    <property type="protein sequence ID" value="RLN70258.1"/>
    <property type="molecule type" value="Genomic_DNA"/>
</dbReference>
<dbReference type="PANTHER" id="PTHR11214:SF3">
    <property type="entry name" value="BETA-1,3-GALACTOSYLTRANSFERASE 6"/>
    <property type="match status" value="1"/>
</dbReference>
<dbReference type="CDD" id="cd02257">
    <property type="entry name" value="Peptidase_C19"/>
    <property type="match status" value="1"/>
</dbReference>
<dbReference type="InterPro" id="IPR001394">
    <property type="entry name" value="Peptidase_C19_UCH"/>
</dbReference>
<evidence type="ECO:0000313" key="15">
    <source>
        <dbReference type="Proteomes" id="UP000284657"/>
    </source>
</evidence>
<dbReference type="GO" id="GO:0000139">
    <property type="term" value="C:Golgi membrane"/>
    <property type="evidence" value="ECO:0007669"/>
    <property type="project" value="UniProtKB-SubCell"/>
</dbReference>
<organism evidence="12 14">
    <name type="scientific">Phytophthora kernoviae</name>
    <dbReference type="NCBI Taxonomy" id="325452"/>
    <lineage>
        <taxon>Eukaryota</taxon>
        <taxon>Sar</taxon>
        <taxon>Stramenopiles</taxon>
        <taxon>Oomycota</taxon>
        <taxon>Peronosporomycetes</taxon>
        <taxon>Peronosporales</taxon>
        <taxon>Peronosporaceae</taxon>
        <taxon>Phytophthora</taxon>
    </lineage>
</organism>
<dbReference type="EMBL" id="MBDO02000149">
    <property type="protein sequence ID" value="RLN61615.1"/>
    <property type="molecule type" value="Genomic_DNA"/>
</dbReference>
<dbReference type="PANTHER" id="PTHR11214">
    <property type="entry name" value="BETA-1,3-N-ACETYLGLUCOSAMINYLTRANSFERASE"/>
    <property type="match status" value="1"/>
</dbReference>
<dbReference type="Proteomes" id="UP000277300">
    <property type="component" value="Unassembled WGS sequence"/>
</dbReference>
<evidence type="ECO:0000313" key="14">
    <source>
        <dbReference type="Proteomes" id="UP000277300"/>
    </source>
</evidence>
<evidence type="ECO:0000256" key="7">
    <source>
        <dbReference type="ARBA" id="ARBA00022989"/>
    </source>
</evidence>
<feature type="domain" description="USP" evidence="11">
    <location>
        <begin position="122"/>
        <end position="454"/>
    </location>
</feature>
<evidence type="ECO:0000313" key="13">
    <source>
        <dbReference type="EMBL" id="RLN70258.1"/>
    </source>
</evidence>
<evidence type="ECO:0000256" key="8">
    <source>
        <dbReference type="ARBA" id="ARBA00023034"/>
    </source>
</evidence>
<comment type="similarity">
    <text evidence="2">Belongs to the glycosyltransferase 31 family.</text>
</comment>
<dbReference type="AlphaFoldDB" id="A0A3F2RPE7"/>
<comment type="caution">
    <text evidence="12">The sequence shown here is derived from an EMBL/GenBank/DDBJ whole genome shotgun (WGS) entry which is preliminary data.</text>
</comment>
<dbReference type="Gene3D" id="3.90.70.10">
    <property type="entry name" value="Cysteine proteinases"/>
    <property type="match status" value="1"/>
</dbReference>
<keyword evidence="4" id="KW-0808">Transferase</keyword>
<evidence type="ECO:0000256" key="6">
    <source>
        <dbReference type="ARBA" id="ARBA00022968"/>
    </source>
</evidence>
<evidence type="ECO:0000256" key="2">
    <source>
        <dbReference type="ARBA" id="ARBA00008661"/>
    </source>
</evidence>
<dbReference type="Pfam" id="PF01762">
    <property type="entry name" value="Galactosyl_T"/>
    <property type="match status" value="1"/>
</dbReference>
<comment type="subcellular location">
    <subcellularLocation>
        <location evidence="1">Golgi apparatus membrane</location>
        <topology evidence="1">Single-pass type II membrane protein</topology>
    </subcellularLocation>
</comment>
<dbReference type="FunFam" id="3.90.70.10:FF:000093">
    <property type="entry name" value="Ubiquitin carboxyl-terminal hydrolase, putative"/>
    <property type="match status" value="1"/>
</dbReference>
<evidence type="ECO:0000256" key="1">
    <source>
        <dbReference type="ARBA" id="ARBA00004323"/>
    </source>
</evidence>
<dbReference type="Gene3D" id="3.90.550.50">
    <property type="match status" value="1"/>
</dbReference>
<sequence length="835" mass="93357">MALATVATHTSGGEHVVITFGDFTVEETQKALQDAALDMDQQQDTSVEKPIQSSTAQKSWAEALGAPKPKPTTPWGAATAGANGVEATKTQEPTKPLPFEEAIQETLLSLEVAAPAKEMKKRGLVNQGNTCFQNVIMQSVLACPPFLNLLEEISSVSAPTSELLATTSTFKAWRHMVAFTREFEEPTLAQRKNQAAASVDAAFESAQAFDDEWAEVGKRGKSSVLRQNPVDTIRSPINWLFKGALRSELKMNGKKQSSITVEPFHCLHLNLDYEAQDSSFVTGTNGMTKPLSTPITIEEMIRKSFAIEVIEDINQVPTMKKFTTVESLPVVLTLSVKRFTYHPEQGPVKLQQFVKYPPFLEFPTQFMSPTCRAENGMDVPGVASGSGPGFSTPPMYELFAVVSHLGKFVVGGHYTCVCRDNKDQWFRYDDEHVTSISEATALAENAYLLFCTLPLVFDNLLEDNYTARAFITDAEDTVRYNDTAGTSFTVLSPSAFKIHTKMLVEKSLEAQQFPKDIALVHWAESGQQQDIEAREELSPEQSSFATDPLLLIGIKTAVVASFPRRQAIRETWANPSLLPHGVKVLFLGCKPNVTDFQSDQDRDRIVQALAKERAMYRDLLTKELECTDSYEQLSDKVKSFMHLAAAEFPHTKYVMLADDDIYLRVDKLAEYLRGEAPRERAYFGEVWALKFAHKQMPVRDHFSKYHLPKDQYPLSTLLPYASGPHYVVSMDCVRFIAKNSWRLRSMNGLEDVSTGLWLLQLQVHAAHVRDFSSIRQSAGCDDTFVSFADLSTLGIRSVHANLNNKRNFCHNFHPVKWQRYANILPTAVEMLQNSS</sequence>
<keyword evidence="7" id="KW-1133">Transmembrane helix</keyword>
<dbReference type="SUPFAM" id="SSF54001">
    <property type="entry name" value="Cysteine proteinases"/>
    <property type="match status" value="1"/>
</dbReference>
<gene>
    <name evidence="13" type="ORF">BBJ29_008391</name>
    <name evidence="12" type="ORF">BBP00_00005281</name>
</gene>
<dbReference type="InterPro" id="IPR002659">
    <property type="entry name" value="Glyco_trans_31"/>
</dbReference>
<dbReference type="OrthoDB" id="429671at2759"/>
<evidence type="ECO:0000256" key="9">
    <source>
        <dbReference type="ARBA" id="ARBA00023136"/>
    </source>
</evidence>
<evidence type="ECO:0000313" key="12">
    <source>
        <dbReference type="EMBL" id="RLN61615.1"/>
    </source>
</evidence>
<dbReference type="PROSITE" id="PS00973">
    <property type="entry name" value="USP_2"/>
    <property type="match status" value="1"/>
</dbReference>
<keyword evidence="5" id="KW-0812">Transmembrane</keyword>
<dbReference type="GO" id="GO:0004843">
    <property type="term" value="F:cysteine-type deubiquitinase activity"/>
    <property type="evidence" value="ECO:0007669"/>
    <property type="project" value="InterPro"/>
</dbReference>
<evidence type="ECO:0000256" key="4">
    <source>
        <dbReference type="ARBA" id="ARBA00022679"/>
    </source>
</evidence>